<dbReference type="InParanoid" id="A0A165EB44"/>
<dbReference type="InterPro" id="IPR011009">
    <property type="entry name" value="Kinase-like_dom_sf"/>
</dbReference>
<proteinExistence type="predicted"/>
<dbReference type="STRING" id="1314785.A0A165EB44"/>
<feature type="compositionally biased region" description="Acidic residues" evidence="1">
    <location>
        <begin position="811"/>
        <end position="821"/>
    </location>
</feature>
<dbReference type="Pfam" id="PF17667">
    <property type="entry name" value="Pkinase_fungal"/>
    <property type="match status" value="2"/>
</dbReference>
<dbReference type="Gene3D" id="1.10.510.10">
    <property type="entry name" value="Transferase(Phosphotransferase) domain 1"/>
    <property type="match status" value="1"/>
</dbReference>
<dbReference type="SUPFAM" id="SSF56112">
    <property type="entry name" value="Protein kinase-like (PK-like)"/>
    <property type="match status" value="1"/>
</dbReference>
<evidence type="ECO:0000256" key="1">
    <source>
        <dbReference type="SAM" id="MobiDB-lite"/>
    </source>
</evidence>
<feature type="compositionally biased region" description="Polar residues" evidence="1">
    <location>
        <begin position="975"/>
        <end position="984"/>
    </location>
</feature>
<feature type="region of interest" description="Disordered" evidence="1">
    <location>
        <begin position="808"/>
        <end position="1012"/>
    </location>
</feature>
<dbReference type="PANTHER" id="PTHR38248">
    <property type="entry name" value="FUNK1 6"/>
    <property type="match status" value="1"/>
</dbReference>
<protein>
    <recommendedName>
        <fullName evidence="2">Fungal-type protein kinase domain-containing protein</fullName>
    </recommendedName>
</protein>
<feature type="region of interest" description="Disordered" evidence="1">
    <location>
        <begin position="1"/>
        <end position="85"/>
    </location>
</feature>
<organism evidence="3 4">
    <name type="scientific">Laetiporus sulphureus 93-53</name>
    <dbReference type="NCBI Taxonomy" id="1314785"/>
    <lineage>
        <taxon>Eukaryota</taxon>
        <taxon>Fungi</taxon>
        <taxon>Dikarya</taxon>
        <taxon>Basidiomycota</taxon>
        <taxon>Agaricomycotina</taxon>
        <taxon>Agaricomycetes</taxon>
        <taxon>Polyporales</taxon>
        <taxon>Laetiporus</taxon>
    </lineage>
</organism>
<feature type="domain" description="Fungal-type protein kinase" evidence="2">
    <location>
        <begin position="432"/>
        <end position="671"/>
    </location>
</feature>
<dbReference type="AlphaFoldDB" id="A0A165EB44"/>
<reference evidence="3 4" key="1">
    <citation type="journal article" date="2016" name="Mol. Biol. Evol.">
        <title>Comparative Genomics of Early-Diverging Mushroom-Forming Fungi Provides Insights into the Origins of Lignocellulose Decay Capabilities.</title>
        <authorList>
            <person name="Nagy L.G."/>
            <person name="Riley R."/>
            <person name="Tritt A."/>
            <person name="Adam C."/>
            <person name="Daum C."/>
            <person name="Floudas D."/>
            <person name="Sun H."/>
            <person name="Yadav J.S."/>
            <person name="Pangilinan J."/>
            <person name="Larsson K.H."/>
            <person name="Matsuura K."/>
            <person name="Barry K."/>
            <person name="Labutti K."/>
            <person name="Kuo R."/>
            <person name="Ohm R.A."/>
            <person name="Bhattacharya S.S."/>
            <person name="Shirouzu T."/>
            <person name="Yoshinaga Y."/>
            <person name="Martin F.M."/>
            <person name="Grigoriev I.V."/>
            <person name="Hibbett D.S."/>
        </authorList>
    </citation>
    <scope>NUCLEOTIDE SEQUENCE [LARGE SCALE GENOMIC DNA]</scope>
    <source>
        <strain evidence="3 4">93-53</strain>
    </source>
</reference>
<accession>A0A165EB44</accession>
<feature type="domain" description="Fungal-type protein kinase" evidence="2">
    <location>
        <begin position="255"/>
        <end position="352"/>
    </location>
</feature>
<keyword evidence="4" id="KW-1185">Reference proteome</keyword>
<dbReference type="InterPro" id="IPR040976">
    <property type="entry name" value="Pkinase_fungal"/>
</dbReference>
<dbReference type="EMBL" id="KV427623">
    <property type="protein sequence ID" value="KZT06640.1"/>
    <property type="molecule type" value="Genomic_DNA"/>
</dbReference>
<name>A0A165EB44_9APHY</name>
<evidence type="ECO:0000313" key="4">
    <source>
        <dbReference type="Proteomes" id="UP000076871"/>
    </source>
</evidence>
<dbReference type="Proteomes" id="UP000076871">
    <property type="component" value="Unassembled WGS sequence"/>
</dbReference>
<dbReference type="RefSeq" id="XP_040764380.1">
    <property type="nucleotide sequence ID" value="XM_040906397.1"/>
</dbReference>
<feature type="compositionally biased region" description="Polar residues" evidence="1">
    <location>
        <begin position="44"/>
        <end position="55"/>
    </location>
</feature>
<feature type="compositionally biased region" description="Acidic residues" evidence="1">
    <location>
        <begin position="872"/>
        <end position="898"/>
    </location>
</feature>
<evidence type="ECO:0000313" key="3">
    <source>
        <dbReference type="EMBL" id="KZT06640.1"/>
    </source>
</evidence>
<feature type="compositionally biased region" description="Polar residues" evidence="1">
    <location>
        <begin position="12"/>
        <end position="30"/>
    </location>
</feature>
<feature type="compositionally biased region" description="Polar residues" evidence="1">
    <location>
        <begin position="936"/>
        <end position="952"/>
    </location>
</feature>
<evidence type="ECO:0000259" key="2">
    <source>
        <dbReference type="Pfam" id="PF17667"/>
    </source>
</evidence>
<dbReference type="GeneID" id="63823426"/>
<gene>
    <name evidence="3" type="ORF">LAESUDRAFT_699965</name>
</gene>
<sequence length="1012" mass="113234">MSRATRARRGATMQSTQTGRPSTGKASSSRAPVRKASPEAGPSGTRTPTDGQQATAPPRTPENRNRPPNSGPLLHTPMARNENSSQEYGFDGVEAEKRYLRLADEAQDWTLGPMPVVDFCNSLCPGFKEMSFEGMPPSAGAFADVPKQAEKEQELYVPLITAVNGQGDECRCPGITFKDTSSRAETSGPGVQKPDLCGYRDGVEVPEKKSKSSAAVAHMGYAEIFIEVKRSVAVDFFTDPPKNVERSTHQFILNHSSLKNKDIAKRALGQNIAYATEILARQHRHSLFSLSMSGSHVRLFYWDRGGMIVTESVDLHQDPELVCRFLWWFGHASDHARGFDMTVEWATDAAEEETFKKAIAQHVKEQLLLSASVEDVMRPPKRKKGKAAVEGQIPEDQERLKRGLREHYEPGKVAVIHVFEEAGEQGTTEVRPVRYLVSCPVVSPMSVASRATRGYWAMALDGSVRFLKDTWRYRDKKEEIQPEGTILEGLKQYEIRNVPKVMHHGDVKLSSEHDTEYQETRTHEFVKAPWLCKGTGVVGKSREITVSRHVHYRVVLDIAGYSLPHLQSSKELLRSTHDVLDAMTDAYKKAKKIHRDLSVRNIVLFRKPGEDRRTGYLIDWEFCCGIKRAPRGRKWHITGTWQFMSVNVLTKSNYLHVIQDDMESLLYVVLYCAARWLGHNQSGEDLETFFSEFFDEHLVIGGKDKGGLRKIANKVERSQTSAFKFKPPALHRWLNKAMNLNSPENTYKKGGYPRSWTLANLARMSDEILNMRFPVKPDRVERKIHNVAAERPPFRATTTSMGRSLAVAQNGEEDDEGDESEPVVGKGKQRAVDTRSRRGQKRVAETIAGKGKQRAGEPSSSRSKKRRGEEPVMLDDSEVDEGVVQQDEDSMDVDEQEVTEAIHERTSLGKRRASIAVDDERPLKKTKTKPGKSSAKAGTSGQRSRTHQQTSAEAGPSRRSPTPPPRPQPDSSRSKTQTLQGQHTTLRRSARIGAAAQSTTLGASKPVVRRRT</sequence>
<dbReference type="OrthoDB" id="2757790at2759"/>
<dbReference type="PANTHER" id="PTHR38248:SF2">
    <property type="entry name" value="FUNK1 11"/>
    <property type="match status" value="1"/>
</dbReference>